<dbReference type="SUPFAM" id="SSF102462">
    <property type="entry name" value="Peptidyl-tRNA hydrolase II"/>
    <property type="match status" value="1"/>
</dbReference>
<dbReference type="InterPro" id="IPR042237">
    <property type="entry name" value="PTRHD1"/>
</dbReference>
<dbReference type="AlphaFoldDB" id="A0A834MVE8"/>
<dbReference type="CDD" id="cd02429">
    <property type="entry name" value="PTH2_like"/>
    <property type="match status" value="1"/>
</dbReference>
<dbReference type="InterPro" id="IPR002833">
    <property type="entry name" value="PTH2"/>
</dbReference>
<name>A0A834MVE8_VESVU</name>
<dbReference type="Gene3D" id="3.40.1490.10">
    <property type="entry name" value="Bit1"/>
    <property type="match status" value="1"/>
</dbReference>
<comment type="caution">
    <text evidence="4">The sequence shown here is derived from an EMBL/GenBank/DDBJ whole genome shotgun (WGS) entry which is preliminary data.</text>
</comment>
<evidence type="ECO:0000256" key="1">
    <source>
        <dbReference type="ARBA" id="ARBA00013260"/>
    </source>
</evidence>
<dbReference type="EMBL" id="JACSEA010000013">
    <property type="protein sequence ID" value="KAF7386685.1"/>
    <property type="molecule type" value="Genomic_DNA"/>
</dbReference>
<keyword evidence="2" id="KW-0378">Hydrolase</keyword>
<accession>A0A834MVE8</accession>
<proteinExistence type="predicted"/>
<dbReference type="InterPro" id="IPR023476">
    <property type="entry name" value="Pep_tRNA_hydro_II_dom_sf"/>
</dbReference>
<protein>
    <recommendedName>
        <fullName evidence="1">peptidyl-tRNA hydrolase</fullName>
        <ecNumber evidence="1">3.1.1.29</ecNumber>
    </recommendedName>
</protein>
<keyword evidence="5" id="KW-1185">Reference proteome</keyword>
<sequence>MSALVQYVVIRGDLSKTMGWPMGAIVAQACHACTAVTHIFYNDSNTQAYLADLDSMHKVVLEASDEASLHTLCSKLKEDDIHHKLWIEQPENIPTCLREITKTILEGTKKIFTLHCEYDIVRFACSCEQGRSRRWKRTGKIGPSGSLFSRHSIVEASGRALKRLASAKNAASELNLVQEGKNLLLCSEITRGLDWWGVGRDRGCGVDRDHVSLGEQGESCDEGVGDGGGCSGE</sequence>
<comment type="catalytic activity">
    <reaction evidence="3">
        <text>an N-acyl-L-alpha-aminoacyl-tRNA + H2O = an N-acyl-L-amino acid + a tRNA + H(+)</text>
        <dbReference type="Rhea" id="RHEA:54448"/>
        <dbReference type="Rhea" id="RHEA-COMP:10123"/>
        <dbReference type="Rhea" id="RHEA-COMP:13883"/>
        <dbReference type="ChEBI" id="CHEBI:15377"/>
        <dbReference type="ChEBI" id="CHEBI:15378"/>
        <dbReference type="ChEBI" id="CHEBI:59874"/>
        <dbReference type="ChEBI" id="CHEBI:78442"/>
        <dbReference type="ChEBI" id="CHEBI:138191"/>
        <dbReference type="EC" id="3.1.1.29"/>
    </reaction>
</comment>
<dbReference type="PANTHER" id="PTHR46194">
    <property type="entry name" value="PEPTIDYL-TRNA HYDROLASE PTRHD1-RELATED"/>
    <property type="match status" value="1"/>
</dbReference>
<dbReference type="Proteomes" id="UP000614350">
    <property type="component" value="Unassembled WGS sequence"/>
</dbReference>
<evidence type="ECO:0000256" key="2">
    <source>
        <dbReference type="ARBA" id="ARBA00022801"/>
    </source>
</evidence>
<dbReference type="EC" id="3.1.1.29" evidence="1"/>
<dbReference type="PANTHER" id="PTHR46194:SF1">
    <property type="entry name" value="PEPTIDYL-TRNA HYDROLASE PTRHD1-RELATED"/>
    <property type="match status" value="1"/>
</dbReference>
<organism evidence="4 5">
    <name type="scientific">Vespula vulgaris</name>
    <name type="common">Yellow jacket</name>
    <name type="synonym">Wasp</name>
    <dbReference type="NCBI Taxonomy" id="7454"/>
    <lineage>
        <taxon>Eukaryota</taxon>
        <taxon>Metazoa</taxon>
        <taxon>Ecdysozoa</taxon>
        <taxon>Arthropoda</taxon>
        <taxon>Hexapoda</taxon>
        <taxon>Insecta</taxon>
        <taxon>Pterygota</taxon>
        <taxon>Neoptera</taxon>
        <taxon>Endopterygota</taxon>
        <taxon>Hymenoptera</taxon>
        <taxon>Apocrita</taxon>
        <taxon>Aculeata</taxon>
        <taxon>Vespoidea</taxon>
        <taxon>Vespidae</taxon>
        <taxon>Vespinae</taxon>
        <taxon>Vespula</taxon>
    </lineage>
</organism>
<gene>
    <name evidence="4" type="ORF">HZH66_011137</name>
</gene>
<evidence type="ECO:0000313" key="5">
    <source>
        <dbReference type="Proteomes" id="UP000614350"/>
    </source>
</evidence>
<dbReference type="GO" id="GO:0004045">
    <property type="term" value="F:peptidyl-tRNA hydrolase activity"/>
    <property type="evidence" value="ECO:0007669"/>
    <property type="project" value="UniProtKB-EC"/>
</dbReference>
<evidence type="ECO:0000256" key="3">
    <source>
        <dbReference type="ARBA" id="ARBA00048707"/>
    </source>
</evidence>
<reference evidence="4" key="1">
    <citation type="journal article" date="2020" name="G3 (Bethesda)">
        <title>High-Quality Assemblies for Three Invasive Social Wasps from the &lt;i&gt;Vespula&lt;/i&gt; Genus.</title>
        <authorList>
            <person name="Harrop T.W.R."/>
            <person name="Guhlin J."/>
            <person name="McLaughlin G.M."/>
            <person name="Permina E."/>
            <person name="Stockwell P."/>
            <person name="Gilligan J."/>
            <person name="Le Lec M.F."/>
            <person name="Gruber M.A.M."/>
            <person name="Quinn O."/>
            <person name="Lovegrove M."/>
            <person name="Duncan E.J."/>
            <person name="Remnant E.J."/>
            <person name="Van Eeckhoven J."/>
            <person name="Graham B."/>
            <person name="Knapp R.A."/>
            <person name="Langford K.W."/>
            <person name="Kronenberg Z."/>
            <person name="Press M.O."/>
            <person name="Eacker S.M."/>
            <person name="Wilson-Rankin E.E."/>
            <person name="Purcell J."/>
            <person name="Lester P.J."/>
            <person name="Dearden P.K."/>
        </authorList>
    </citation>
    <scope>NUCLEOTIDE SEQUENCE</scope>
    <source>
        <strain evidence="4">Marl-1</strain>
    </source>
</reference>
<dbReference type="Pfam" id="PF01981">
    <property type="entry name" value="PTH2"/>
    <property type="match status" value="1"/>
</dbReference>
<evidence type="ECO:0000313" key="4">
    <source>
        <dbReference type="EMBL" id="KAF7386685.1"/>
    </source>
</evidence>